<dbReference type="InterPro" id="IPR002018">
    <property type="entry name" value="CarbesteraseB"/>
</dbReference>
<sequence>MSLMRLLSTIATLYMPLCACAIPSANSATFSRSDLASDFNTSLHVDLGYTVYKGVANSSTGLNTFKGVRFAAPPTGPLRWQPPRKPVLNRTSVQSAASYSPICPQSFNAVPGNDFVLGDEDCLFLNIYAPPDAADLPVLVWIHGGGYGFFNGQQDMSSIINTNNNSFIGVGIQYRLGAFGFLSSDEVSRNGVVNAGLLDQKFALEWIQEHIYKFGGDASKVTIAGLSAGAGSVMLHNIAYGGSLGTSLFTNSITASPYLPTQYNYNDFLPTQAYYAFAAAAGCPPKFAYGNTSRTIFECLQSQDTVILQKASHDISTSGTFGSWAFLPVTDGEFIRETPSQALLKRKINGLRHLTSNTAEEGPAYTPQTITTEYELIAWLLHTFPLLTNEDVQNILYYYPFNPSIDGNAPPEYPTAGDSGATAVTTSQISSGHQQRANAILGETTFMCPSYWLAAAFSSSQTRHHSYKYQYSVPTAFHGYDLESYFGPARRNQGPDLLRALQTSWGNFVRFGDPSIPSSIADGANDTRSEPHPLEHWPEWSSINPQMAVFNQTGGTPYEFIAVQVKNDGPLTVVANRDKNVTLHTEPGLRNDFRVVDAYAWEGRRGARCDFWRSIGAIVPE</sequence>
<feature type="chain" id="PRO_5040533751" description="Carboxylic ester hydrolase" evidence="3">
    <location>
        <begin position="28"/>
        <end position="621"/>
    </location>
</feature>
<dbReference type="PANTHER" id="PTHR11559">
    <property type="entry name" value="CARBOXYLESTERASE"/>
    <property type="match status" value="1"/>
</dbReference>
<keyword evidence="6" id="KW-1185">Reference proteome</keyword>
<dbReference type="InterPro" id="IPR050309">
    <property type="entry name" value="Type-B_Carboxylest/Lipase"/>
</dbReference>
<dbReference type="InterPro" id="IPR029058">
    <property type="entry name" value="AB_hydrolase_fold"/>
</dbReference>
<evidence type="ECO:0000256" key="1">
    <source>
        <dbReference type="ARBA" id="ARBA00005964"/>
    </source>
</evidence>
<dbReference type="SUPFAM" id="SSF53474">
    <property type="entry name" value="alpha/beta-Hydrolases"/>
    <property type="match status" value="1"/>
</dbReference>
<evidence type="ECO:0000256" key="3">
    <source>
        <dbReference type="RuleBase" id="RU361235"/>
    </source>
</evidence>
<dbReference type="EC" id="3.1.1.-" evidence="3"/>
<dbReference type="Proteomes" id="UP000829685">
    <property type="component" value="Unassembled WGS sequence"/>
</dbReference>
<reference evidence="5" key="1">
    <citation type="submission" date="2021-03" db="EMBL/GenBank/DDBJ databases">
        <title>Revisited historic fungal species revealed as producer of novel bioactive compounds through whole genome sequencing and comparative genomics.</title>
        <authorList>
            <person name="Vignolle G.A."/>
            <person name="Hochenegger N."/>
            <person name="Mach R.L."/>
            <person name="Mach-Aigner A.R."/>
            <person name="Javad Rahimi M."/>
            <person name="Salim K.A."/>
            <person name="Chan C.M."/>
            <person name="Lim L.B.L."/>
            <person name="Cai F."/>
            <person name="Druzhinina I.S."/>
            <person name="U'Ren J.M."/>
            <person name="Derntl C."/>
        </authorList>
    </citation>
    <scope>NUCLEOTIDE SEQUENCE</scope>
    <source>
        <strain evidence="5">TUCIM 5799</strain>
    </source>
</reference>
<dbReference type="EMBL" id="JAFIMR010000010">
    <property type="protein sequence ID" value="KAI1873605.1"/>
    <property type="molecule type" value="Genomic_DNA"/>
</dbReference>
<dbReference type="GO" id="GO:0016787">
    <property type="term" value="F:hydrolase activity"/>
    <property type="evidence" value="ECO:0007669"/>
    <property type="project" value="UniProtKB-KW"/>
</dbReference>
<organism evidence="5 6">
    <name type="scientific">Neoarthrinium moseri</name>
    <dbReference type="NCBI Taxonomy" id="1658444"/>
    <lineage>
        <taxon>Eukaryota</taxon>
        <taxon>Fungi</taxon>
        <taxon>Dikarya</taxon>
        <taxon>Ascomycota</taxon>
        <taxon>Pezizomycotina</taxon>
        <taxon>Sordariomycetes</taxon>
        <taxon>Xylariomycetidae</taxon>
        <taxon>Amphisphaeriales</taxon>
        <taxon>Apiosporaceae</taxon>
        <taxon>Neoarthrinium</taxon>
    </lineage>
</organism>
<dbReference type="PROSITE" id="PS00941">
    <property type="entry name" value="CARBOXYLESTERASE_B_2"/>
    <property type="match status" value="1"/>
</dbReference>
<keyword evidence="2 3" id="KW-0378">Hydrolase</keyword>
<evidence type="ECO:0000313" key="6">
    <source>
        <dbReference type="Proteomes" id="UP000829685"/>
    </source>
</evidence>
<proteinExistence type="inferred from homology"/>
<dbReference type="InterPro" id="IPR019826">
    <property type="entry name" value="Carboxylesterase_B_AS"/>
</dbReference>
<gene>
    <name evidence="5" type="ORF">JX265_005227</name>
</gene>
<dbReference type="Pfam" id="PF00135">
    <property type="entry name" value="COesterase"/>
    <property type="match status" value="1"/>
</dbReference>
<dbReference type="OrthoDB" id="408631at2759"/>
<accession>A0A9P9WPK8</accession>
<dbReference type="PROSITE" id="PS00122">
    <property type="entry name" value="CARBOXYLESTERASE_B_1"/>
    <property type="match status" value="1"/>
</dbReference>
<comment type="similarity">
    <text evidence="1 3">Belongs to the type-B carboxylesterase/lipase family.</text>
</comment>
<feature type="signal peptide" evidence="3">
    <location>
        <begin position="1"/>
        <end position="27"/>
    </location>
</feature>
<evidence type="ECO:0000313" key="5">
    <source>
        <dbReference type="EMBL" id="KAI1873605.1"/>
    </source>
</evidence>
<dbReference type="AlphaFoldDB" id="A0A9P9WPK8"/>
<dbReference type="InterPro" id="IPR019819">
    <property type="entry name" value="Carboxylesterase_B_CS"/>
</dbReference>
<comment type="caution">
    <text evidence="5">The sequence shown here is derived from an EMBL/GenBank/DDBJ whole genome shotgun (WGS) entry which is preliminary data.</text>
</comment>
<dbReference type="Gene3D" id="3.40.50.1820">
    <property type="entry name" value="alpha/beta hydrolase"/>
    <property type="match status" value="1"/>
</dbReference>
<protein>
    <recommendedName>
        <fullName evidence="3">Carboxylic ester hydrolase</fullName>
        <ecNumber evidence="3">3.1.1.-</ecNumber>
    </recommendedName>
</protein>
<evidence type="ECO:0000256" key="2">
    <source>
        <dbReference type="ARBA" id="ARBA00022801"/>
    </source>
</evidence>
<evidence type="ECO:0000259" key="4">
    <source>
        <dbReference type="Pfam" id="PF00135"/>
    </source>
</evidence>
<name>A0A9P9WPK8_9PEZI</name>
<keyword evidence="3" id="KW-0732">Signal</keyword>
<feature type="domain" description="Carboxylesterase type B" evidence="4">
    <location>
        <begin position="58"/>
        <end position="541"/>
    </location>
</feature>